<dbReference type="AlphaFoldDB" id="A0A512E1E6"/>
<evidence type="ECO:0000256" key="1">
    <source>
        <dbReference type="ARBA" id="ARBA00009437"/>
    </source>
</evidence>
<dbReference type="PROSITE" id="PS50931">
    <property type="entry name" value="HTH_LYSR"/>
    <property type="match status" value="1"/>
</dbReference>
<comment type="similarity">
    <text evidence="1">Belongs to the LysR transcriptional regulatory family.</text>
</comment>
<evidence type="ECO:0000313" key="6">
    <source>
        <dbReference type="EMBL" id="GEO42290.1"/>
    </source>
</evidence>
<dbReference type="FunFam" id="3.40.190.10:FF:000017">
    <property type="entry name" value="Glycine cleavage system transcriptional activator"/>
    <property type="match status" value="1"/>
</dbReference>
<evidence type="ECO:0000256" key="3">
    <source>
        <dbReference type="ARBA" id="ARBA00023125"/>
    </source>
</evidence>
<gene>
    <name evidence="6" type="primary">gcvA</name>
    <name evidence="6" type="ORF">SAE02_64380</name>
</gene>
<dbReference type="InterPro" id="IPR000847">
    <property type="entry name" value="LysR_HTH_N"/>
</dbReference>
<dbReference type="InterPro" id="IPR005119">
    <property type="entry name" value="LysR_subst-bd"/>
</dbReference>
<dbReference type="Pfam" id="PF00126">
    <property type="entry name" value="HTH_1"/>
    <property type="match status" value="1"/>
</dbReference>
<keyword evidence="4" id="KW-0804">Transcription</keyword>
<dbReference type="PANTHER" id="PTHR30537:SF26">
    <property type="entry name" value="GLYCINE CLEAVAGE SYSTEM TRANSCRIPTIONAL ACTIVATOR"/>
    <property type="match status" value="1"/>
</dbReference>
<dbReference type="Pfam" id="PF03466">
    <property type="entry name" value="LysR_substrate"/>
    <property type="match status" value="1"/>
</dbReference>
<dbReference type="OrthoDB" id="9794694at2"/>
<dbReference type="SUPFAM" id="SSF46785">
    <property type="entry name" value="Winged helix' DNA-binding domain"/>
    <property type="match status" value="1"/>
</dbReference>
<evidence type="ECO:0000256" key="2">
    <source>
        <dbReference type="ARBA" id="ARBA00023015"/>
    </source>
</evidence>
<dbReference type="Proteomes" id="UP000321523">
    <property type="component" value="Unassembled WGS sequence"/>
</dbReference>
<evidence type="ECO:0000313" key="7">
    <source>
        <dbReference type="Proteomes" id="UP000321523"/>
    </source>
</evidence>
<dbReference type="SUPFAM" id="SSF53850">
    <property type="entry name" value="Periplasmic binding protein-like II"/>
    <property type="match status" value="1"/>
</dbReference>
<dbReference type="InterPro" id="IPR036388">
    <property type="entry name" value="WH-like_DNA-bd_sf"/>
</dbReference>
<dbReference type="PANTHER" id="PTHR30537">
    <property type="entry name" value="HTH-TYPE TRANSCRIPTIONAL REGULATOR"/>
    <property type="match status" value="1"/>
</dbReference>
<dbReference type="EMBL" id="BJYZ01000038">
    <property type="protein sequence ID" value="GEO42290.1"/>
    <property type="molecule type" value="Genomic_DNA"/>
</dbReference>
<dbReference type="RefSeq" id="WP_044435494.1">
    <property type="nucleotide sequence ID" value="NZ_BJYZ01000038.1"/>
</dbReference>
<feature type="domain" description="HTH lysR-type" evidence="5">
    <location>
        <begin position="6"/>
        <end position="63"/>
    </location>
</feature>
<dbReference type="GO" id="GO:0043565">
    <property type="term" value="F:sequence-specific DNA binding"/>
    <property type="evidence" value="ECO:0007669"/>
    <property type="project" value="TreeGrafter"/>
</dbReference>
<reference evidence="6 7" key="1">
    <citation type="submission" date="2019-07" db="EMBL/GenBank/DDBJ databases">
        <title>Whole genome shotgun sequence of Skermanella aerolata NBRC 106429.</title>
        <authorList>
            <person name="Hosoyama A."/>
            <person name="Uohara A."/>
            <person name="Ohji S."/>
            <person name="Ichikawa N."/>
        </authorList>
    </citation>
    <scope>NUCLEOTIDE SEQUENCE [LARGE SCALE GENOMIC DNA]</scope>
    <source>
        <strain evidence="6 7">NBRC 106429</strain>
    </source>
</reference>
<dbReference type="GO" id="GO:0003700">
    <property type="term" value="F:DNA-binding transcription factor activity"/>
    <property type="evidence" value="ECO:0007669"/>
    <property type="project" value="InterPro"/>
</dbReference>
<keyword evidence="7" id="KW-1185">Reference proteome</keyword>
<dbReference type="GO" id="GO:0006351">
    <property type="term" value="P:DNA-templated transcription"/>
    <property type="evidence" value="ECO:0007669"/>
    <property type="project" value="TreeGrafter"/>
</dbReference>
<comment type="caution">
    <text evidence="6">The sequence shown here is derived from an EMBL/GenBank/DDBJ whole genome shotgun (WGS) entry which is preliminary data.</text>
</comment>
<keyword evidence="3" id="KW-0238">DNA-binding</keyword>
<dbReference type="FunFam" id="1.10.10.10:FF:000038">
    <property type="entry name" value="Glycine cleavage system transcriptional activator"/>
    <property type="match status" value="1"/>
</dbReference>
<evidence type="ECO:0000259" key="5">
    <source>
        <dbReference type="PROSITE" id="PS50931"/>
    </source>
</evidence>
<keyword evidence="2" id="KW-0805">Transcription regulation</keyword>
<sequence length="312" mass="34354">MGRRLPPLNAIRAFEAAARHLSFTRAAEELNVTQAAISHQIKGLEDVLGIPLFRRLNRALMLTEAGQSYLPPLRDALDQIADATARLKAADSGGALTISTLASFAAKWLVPRLPRFQERHPEIDVLISTTPQMVDFTQQDVDAAIRFGRGGWEGVRADRLLTEDIFPVCAPSLLEGSKPLLKPDDLSGFTLLHDDFLYGWTMWLQAVGAQGVDAARGTRFTDSALVLQAAMAGQGVALARRVLAADDLDAGRLVSPFDISLPSELAYYFVAPPRYFERPKVAAFYHWVCAEARDYRQAAERARLVNVPEQSL</sequence>
<protein>
    <submittedName>
        <fullName evidence="6">Transcriptional regulator GcvA</fullName>
    </submittedName>
</protein>
<accession>A0A512E1E6</accession>
<dbReference type="NCBIfam" id="NF008352">
    <property type="entry name" value="PRK11139.1"/>
    <property type="match status" value="1"/>
</dbReference>
<evidence type="ECO:0000256" key="4">
    <source>
        <dbReference type="ARBA" id="ARBA00023163"/>
    </source>
</evidence>
<proteinExistence type="inferred from homology"/>
<dbReference type="Gene3D" id="3.40.190.10">
    <property type="entry name" value="Periplasmic binding protein-like II"/>
    <property type="match status" value="2"/>
</dbReference>
<dbReference type="CDD" id="cd08432">
    <property type="entry name" value="PBP2_GcdR_TrpI_HvrB_AmpR_like"/>
    <property type="match status" value="1"/>
</dbReference>
<dbReference type="InterPro" id="IPR058163">
    <property type="entry name" value="LysR-type_TF_proteobact-type"/>
</dbReference>
<name>A0A512E1E6_9PROT</name>
<dbReference type="Gene3D" id="1.10.10.10">
    <property type="entry name" value="Winged helix-like DNA-binding domain superfamily/Winged helix DNA-binding domain"/>
    <property type="match status" value="1"/>
</dbReference>
<organism evidence="6 7">
    <name type="scientific">Skermanella aerolata</name>
    <dbReference type="NCBI Taxonomy" id="393310"/>
    <lineage>
        <taxon>Bacteria</taxon>
        <taxon>Pseudomonadati</taxon>
        <taxon>Pseudomonadota</taxon>
        <taxon>Alphaproteobacteria</taxon>
        <taxon>Rhodospirillales</taxon>
        <taxon>Azospirillaceae</taxon>
        <taxon>Skermanella</taxon>
    </lineage>
</organism>
<dbReference type="InterPro" id="IPR036390">
    <property type="entry name" value="WH_DNA-bd_sf"/>
</dbReference>
<dbReference type="PRINTS" id="PR00039">
    <property type="entry name" value="HTHLYSR"/>
</dbReference>